<accession>A0A1S1YYV9</accession>
<evidence type="ECO:0000313" key="3">
    <source>
        <dbReference type="Proteomes" id="UP000179797"/>
    </source>
</evidence>
<keyword evidence="3" id="KW-1185">Reference proteome</keyword>
<organism evidence="2 3">
    <name type="scientific">Flammeovirga pacifica</name>
    <dbReference type="NCBI Taxonomy" id="915059"/>
    <lineage>
        <taxon>Bacteria</taxon>
        <taxon>Pseudomonadati</taxon>
        <taxon>Bacteroidota</taxon>
        <taxon>Cytophagia</taxon>
        <taxon>Cytophagales</taxon>
        <taxon>Flammeovirgaceae</taxon>
        <taxon>Flammeovirga</taxon>
    </lineage>
</organism>
<name>A0A1S1YYV9_FLAPC</name>
<feature type="signal peptide" evidence="1">
    <location>
        <begin position="1"/>
        <end position="23"/>
    </location>
</feature>
<evidence type="ECO:0008006" key="4">
    <source>
        <dbReference type="Google" id="ProtNLM"/>
    </source>
</evidence>
<comment type="caution">
    <text evidence="2">The sequence shown here is derived from an EMBL/GenBank/DDBJ whole genome shotgun (WGS) entry which is preliminary data.</text>
</comment>
<sequence length="173" mass="18611">MRKFISKLSIISTLIGLAFILHSCSTDGEDPATIGNASFFADNTVGFTQQAITITITDKNDDEVTTHQLRQYATNPNCGLPSAIDVFTAELPEGKYNVYAVEANDGDAQGAWFTGVEGYALTITAGTCQRFKLGDNPFEEQEPPASPAASARLASKGMKLLTITPYECDCENN</sequence>
<evidence type="ECO:0000313" key="2">
    <source>
        <dbReference type="EMBL" id="OHX66055.1"/>
    </source>
</evidence>
<feature type="chain" id="PRO_5010369656" description="Lipoprotein" evidence="1">
    <location>
        <begin position="24"/>
        <end position="173"/>
    </location>
</feature>
<gene>
    <name evidence="2" type="ORF">NH26_06670</name>
</gene>
<dbReference type="OrthoDB" id="980427at2"/>
<keyword evidence="1" id="KW-0732">Signal</keyword>
<dbReference type="AlphaFoldDB" id="A0A1S1YYV9"/>
<evidence type="ECO:0000256" key="1">
    <source>
        <dbReference type="SAM" id="SignalP"/>
    </source>
</evidence>
<reference evidence="2 3" key="1">
    <citation type="journal article" date="2012" name="Int. J. Syst. Evol. Microbiol.">
        <title>Flammeovirga pacifica sp. nov., isolated from deep-sea sediment.</title>
        <authorList>
            <person name="Xu H."/>
            <person name="Fu Y."/>
            <person name="Yang N."/>
            <person name="Ding Z."/>
            <person name="Lai Q."/>
            <person name="Zeng R."/>
        </authorList>
    </citation>
    <scope>NUCLEOTIDE SEQUENCE [LARGE SCALE GENOMIC DNA]</scope>
    <source>
        <strain evidence="3">DSM 24597 / LMG 26175 / WPAGA1</strain>
    </source>
</reference>
<dbReference type="Proteomes" id="UP000179797">
    <property type="component" value="Unassembled WGS sequence"/>
</dbReference>
<dbReference type="RefSeq" id="WP_044218733.1">
    <property type="nucleotide sequence ID" value="NZ_JRYR02000001.1"/>
</dbReference>
<protein>
    <recommendedName>
        <fullName evidence="4">Lipoprotein</fullName>
    </recommendedName>
</protein>
<proteinExistence type="predicted"/>
<dbReference type="EMBL" id="JRYR02000001">
    <property type="protein sequence ID" value="OHX66055.1"/>
    <property type="molecule type" value="Genomic_DNA"/>
</dbReference>